<keyword evidence="2" id="KW-0732">Signal</keyword>
<evidence type="ECO:0000313" key="4">
    <source>
        <dbReference type="Proteomes" id="UP001065047"/>
    </source>
</evidence>
<dbReference type="Proteomes" id="UP001065047">
    <property type="component" value="Unassembled WGS sequence"/>
</dbReference>
<keyword evidence="4" id="KW-1185">Reference proteome</keyword>
<name>A0ABQ0Q0C9_9PROT</name>
<dbReference type="EMBL" id="BAPF01000057">
    <property type="protein sequence ID" value="GBQ86058.1"/>
    <property type="molecule type" value="Genomic_DNA"/>
</dbReference>
<reference evidence="3" key="1">
    <citation type="submission" date="2013-04" db="EMBL/GenBank/DDBJ databases">
        <title>The genome sequencing project of 58 acetic acid bacteria.</title>
        <authorList>
            <person name="Okamoto-Kainuma A."/>
            <person name="Ishikawa M."/>
            <person name="Umino S."/>
            <person name="Koizumi Y."/>
            <person name="Shiwa Y."/>
            <person name="Yoshikawa H."/>
            <person name="Matsutani M."/>
            <person name="Matsushita K."/>
        </authorList>
    </citation>
    <scope>NUCLEOTIDE SEQUENCE</scope>
    <source>
        <strain evidence="3">DSM 14337</strain>
    </source>
</reference>
<organism evidence="3 4">
    <name type="scientific">Acetobacter malorum DSM 14337</name>
    <dbReference type="NCBI Taxonomy" id="1307910"/>
    <lineage>
        <taxon>Bacteria</taxon>
        <taxon>Pseudomonadati</taxon>
        <taxon>Pseudomonadota</taxon>
        <taxon>Alphaproteobacteria</taxon>
        <taxon>Acetobacterales</taxon>
        <taxon>Acetobacteraceae</taxon>
        <taxon>Acetobacter</taxon>
    </lineage>
</organism>
<evidence type="ECO:0000256" key="2">
    <source>
        <dbReference type="SAM" id="SignalP"/>
    </source>
</evidence>
<gene>
    <name evidence="3" type="ORF">AA14337_3230</name>
</gene>
<dbReference type="GeneID" id="29556120"/>
<feature type="chain" id="PRO_5046140334" evidence="2">
    <location>
        <begin position="28"/>
        <end position="421"/>
    </location>
</feature>
<accession>A0ABQ0Q0C9</accession>
<feature type="signal peptide" evidence="2">
    <location>
        <begin position="1"/>
        <end position="27"/>
    </location>
</feature>
<feature type="region of interest" description="Disordered" evidence="1">
    <location>
        <begin position="205"/>
        <end position="224"/>
    </location>
</feature>
<evidence type="ECO:0000313" key="3">
    <source>
        <dbReference type="EMBL" id="GBQ86058.1"/>
    </source>
</evidence>
<dbReference type="RefSeq" id="WP_061504942.1">
    <property type="nucleotide sequence ID" value="NZ_BAPF01000057.1"/>
</dbReference>
<feature type="compositionally biased region" description="Polar residues" evidence="1">
    <location>
        <begin position="205"/>
        <end position="221"/>
    </location>
</feature>
<proteinExistence type="predicted"/>
<protein>
    <submittedName>
        <fullName evidence="3">Uncharacterized protein</fullName>
    </submittedName>
</protein>
<evidence type="ECO:0000256" key="1">
    <source>
        <dbReference type="SAM" id="MobiDB-lite"/>
    </source>
</evidence>
<comment type="caution">
    <text evidence="3">The sequence shown here is derived from an EMBL/GenBank/DDBJ whole genome shotgun (WGS) entry which is preliminary data.</text>
</comment>
<sequence>MHAYKKFLLLAACGVISASGFTQKASAFPVSVLSDPVAIANSIKEIAQQKLSTQTISNFIDKETSQLSDYIGKQTDLVNSDLTNLLQQGVINDDTNLQAQSQLMDAQDKRQVMMRVEDEKLHATEQTAQGPAGCNVITEVIADAQVGAAREQWRAELVNGALDAYSEIDTSGKDRSPEKIIQATLAGHCTNGAGDMDVSSGMCKSKTQNTISTDTGSSISPKTGHDLNAQVLTHPRSDTLDHTEMQQANSFIRTSILTAPPPPPPNNSSSSASNRAAYLRRMSIINQTSQALDVLAQFAADAAPLPGSDPTGDNYDSSPTSLHTWAENTAEKVAGYLPSNNFPHGVSYRAVAKLRSRAWYGNADYAFKVSSANEAQNVKDLTLMTAWQVKQQEEIKEVLQQISLSLALLLADKQEDRMQTQ</sequence>